<keyword evidence="1" id="KW-1185">Reference proteome</keyword>
<dbReference type="Proteomes" id="UP000036681">
    <property type="component" value="Unplaced"/>
</dbReference>
<sequence length="79" mass="8944">MQQHTPMNTIPQYKTEISRLKSHTDVPLLSKIQGSSAANFVLHINALRWFHAPPMDSGFCSPKFWTSCQTPGNIQTSRM</sequence>
<accession>A0A0M3HET4</accession>
<protein>
    <submittedName>
        <fullName evidence="2">Dihydroxy-acid dehydratase</fullName>
    </submittedName>
</protein>
<reference evidence="2" key="1">
    <citation type="submission" date="2017-02" db="UniProtKB">
        <authorList>
            <consortium name="WormBaseParasite"/>
        </authorList>
    </citation>
    <scope>IDENTIFICATION</scope>
</reference>
<evidence type="ECO:0000313" key="2">
    <source>
        <dbReference type="WBParaSite" id="ALUE_0000001301-mRNA-1"/>
    </source>
</evidence>
<dbReference type="WBParaSite" id="ALUE_0000001301-mRNA-1">
    <property type="protein sequence ID" value="ALUE_0000001301-mRNA-1"/>
    <property type="gene ID" value="ALUE_0000001301"/>
</dbReference>
<evidence type="ECO:0000313" key="1">
    <source>
        <dbReference type="Proteomes" id="UP000036681"/>
    </source>
</evidence>
<organism evidence="1 2">
    <name type="scientific">Ascaris lumbricoides</name>
    <name type="common">Giant roundworm</name>
    <dbReference type="NCBI Taxonomy" id="6252"/>
    <lineage>
        <taxon>Eukaryota</taxon>
        <taxon>Metazoa</taxon>
        <taxon>Ecdysozoa</taxon>
        <taxon>Nematoda</taxon>
        <taxon>Chromadorea</taxon>
        <taxon>Rhabditida</taxon>
        <taxon>Spirurina</taxon>
        <taxon>Ascaridomorpha</taxon>
        <taxon>Ascaridoidea</taxon>
        <taxon>Ascarididae</taxon>
        <taxon>Ascaris</taxon>
    </lineage>
</organism>
<dbReference type="AlphaFoldDB" id="A0A0M3HET4"/>
<proteinExistence type="predicted"/>
<name>A0A0M3HET4_ASCLU</name>